<dbReference type="PANTHER" id="PTHR33779">
    <property type="entry name" value="EXPRESSED PROTEIN"/>
    <property type="match status" value="1"/>
</dbReference>
<evidence type="ECO:0000313" key="7">
    <source>
        <dbReference type="Proteomes" id="UP000012960"/>
    </source>
</evidence>
<dbReference type="Gramene" id="Ma06_t11740.1">
    <property type="protein sequence ID" value="Ma06_p11740.1"/>
    <property type="gene ID" value="Ma06_g11740"/>
</dbReference>
<feature type="region of interest" description="Disordered" evidence="3">
    <location>
        <begin position="94"/>
        <end position="129"/>
    </location>
</feature>
<dbReference type="OMA" id="AGSVECC"/>
<organism evidence="6 7">
    <name type="scientific">Musa acuminata subsp. malaccensis</name>
    <name type="common">Wild banana</name>
    <name type="synonym">Musa malaccensis</name>
    <dbReference type="NCBI Taxonomy" id="214687"/>
    <lineage>
        <taxon>Eukaryota</taxon>
        <taxon>Viridiplantae</taxon>
        <taxon>Streptophyta</taxon>
        <taxon>Embryophyta</taxon>
        <taxon>Tracheophyta</taxon>
        <taxon>Spermatophyta</taxon>
        <taxon>Magnoliopsida</taxon>
        <taxon>Liliopsida</taxon>
        <taxon>Zingiberales</taxon>
        <taxon>Musaceae</taxon>
        <taxon>Musa</taxon>
    </lineage>
</organism>
<dbReference type="InterPro" id="IPR011011">
    <property type="entry name" value="Znf_FYVE_PHD"/>
</dbReference>
<evidence type="ECO:0000256" key="2">
    <source>
        <dbReference type="ARBA" id="ARBA00022833"/>
    </source>
</evidence>
<dbReference type="FunCoup" id="A0A804JF89">
    <property type="interactions" value="43"/>
</dbReference>
<dbReference type="OrthoDB" id="1935489at2759"/>
<dbReference type="Proteomes" id="UP000012960">
    <property type="component" value="Unplaced"/>
</dbReference>
<name>A0A804JF89_MUSAM</name>
<protein>
    <submittedName>
        <fullName evidence="5">(wild Malaysian banana) hypothetical protein</fullName>
    </submittedName>
</protein>
<evidence type="ECO:0000313" key="5">
    <source>
        <dbReference type="EMBL" id="CAG1845984.1"/>
    </source>
</evidence>
<keyword evidence="7" id="KW-1185">Reference proteome</keyword>
<evidence type="ECO:0000313" key="6">
    <source>
        <dbReference type="EnsemblPlants" id="Ma06_p11740.1"/>
    </source>
</evidence>
<keyword evidence="2" id="KW-0862">Zinc</keyword>
<proteinExistence type="predicted"/>
<keyword evidence="1" id="KW-0863">Zinc-finger</keyword>
<dbReference type="EnsemblPlants" id="Ma06_t11740.1">
    <property type="protein sequence ID" value="Ma06_p11740.1"/>
    <property type="gene ID" value="Ma06_g11740"/>
</dbReference>
<reference evidence="5" key="1">
    <citation type="submission" date="2021-03" db="EMBL/GenBank/DDBJ databases">
        <authorList>
            <consortium name="Genoscope - CEA"/>
            <person name="William W."/>
        </authorList>
    </citation>
    <scope>NUCLEOTIDE SEQUENCE</scope>
    <source>
        <strain evidence="5">Doubled-haploid Pahang</strain>
    </source>
</reference>
<feature type="domain" description="PHD-type zinc finger plants" evidence="4">
    <location>
        <begin position="42"/>
        <end position="84"/>
    </location>
</feature>
<dbReference type="InterPro" id="IPR056874">
    <property type="entry name" value="PHD_dom_pln"/>
</dbReference>
<evidence type="ECO:0000256" key="1">
    <source>
        <dbReference type="ARBA" id="ARBA00022771"/>
    </source>
</evidence>
<sequence>MFFIVSYLRPSPSLSCFLPSPPPGSGMASLGGGESPPAAVCCMCGDHGLLQELFQCKVCLVRSQHRYCSDLYPKSESYRACNWCLRDGGAKGLAGDAKRSTSSCNAMDRRSSGSTGTGVKVHRQASPSQLSKPIKKLRLLLHRSASDITDRMRSEELSPSFGRGRQVAKGKIRRYKLLEEVPS</sequence>
<reference evidence="6" key="2">
    <citation type="submission" date="2021-05" db="UniProtKB">
        <authorList>
            <consortium name="EnsemblPlants"/>
        </authorList>
    </citation>
    <scope>IDENTIFICATION</scope>
    <source>
        <strain evidence="6">subsp. malaccensis</strain>
    </source>
</reference>
<accession>A0A804JF89</accession>
<dbReference type="GO" id="GO:0008270">
    <property type="term" value="F:zinc ion binding"/>
    <property type="evidence" value="ECO:0007669"/>
    <property type="project" value="UniProtKB-KW"/>
</dbReference>
<dbReference type="Pfam" id="PF25054">
    <property type="entry name" value="PHD_pln"/>
    <property type="match status" value="1"/>
</dbReference>
<dbReference type="SUPFAM" id="SSF57903">
    <property type="entry name" value="FYVE/PHD zinc finger"/>
    <property type="match status" value="1"/>
</dbReference>
<dbReference type="AlphaFoldDB" id="A0A804JF89"/>
<keyword evidence="1" id="KW-0479">Metal-binding</keyword>
<gene>
    <name evidence="5" type="ORF">GSMUA_157790.1</name>
</gene>
<dbReference type="PANTHER" id="PTHR33779:SF1">
    <property type="entry name" value="EXPRESSED PROTEIN"/>
    <property type="match status" value="1"/>
</dbReference>
<dbReference type="EMBL" id="HG996471">
    <property type="protein sequence ID" value="CAG1845984.1"/>
    <property type="molecule type" value="Genomic_DNA"/>
</dbReference>
<evidence type="ECO:0000256" key="3">
    <source>
        <dbReference type="SAM" id="MobiDB-lite"/>
    </source>
</evidence>
<evidence type="ECO:0000259" key="4">
    <source>
        <dbReference type="Pfam" id="PF25054"/>
    </source>
</evidence>